<dbReference type="Proteomes" id="UP000006727">
    <property type="component" value="Chromosome 12"/>
</dbReference>
<dbReference type="PANTHER" id="PTHR15371:SF1">
    <property type="entry name" value="OUTER ENVELOPE PORE PROTEIN 16-2, CHLOROPLASTIC"/>
    <property type="match status" value="1"/>
</dbReference>
<keyword evidence="7" id="KW-1185">Reference proteome</keyword>
<keyword evidence="4" id="KW-0472">Membrane</keyword>
<dbReference type="EMBL" id="ABEU02000012">
    <property type="protein sequence ID" value="PNR43992.1"/>
    <property type="molecule type" value="Genomic_DNA"/>
</dbReference>
<evidence type="ECO:0000256" key="3">
    <source>
        <dbReference type="ARBA" id="ARBA00022989"/>
    </source>
</evidence>
<reference evidence="5 7" key="1">
    <citation type="journal article" date="2008" name="Science">
        <title>The Physcomitrella genome reveals evolutionary insights into the conquest of land by plants.</title>
        <authorList>
            <person name="Rensing S."/>
            <person name="Lang D."/>
            <person name="Zimmer A."/>
            <person name="Terry A."/>
            <person name="Salamov A."/>
            <person name="Shapiro H."/>
            <person name="Nishiyama T."/>
            <person name="Perroud P.-F."/>
            <person name="Lindquist E."/>
            <person name="Kamisugi Y."/>
            <person name="Tanahashi T."/>
            <person name="Sakakibara K."/>
            <person name="Fujita T."/>
            <person name="Oishi K."/>
            <person name="Shin-I T."/>
            <person name="Kuroki Y."/>
            <person name="Toyoda A."/>
            <person name="Suzuki Y."/>
            <person name="Hashimoto A."/>
            <person name="Yamaguchi K."/>
            <person name="Sugano A."/>
            <person name="Kohara Y."/>
            <person name="Fujiyama A."/>
            <person name="Anterola A."/>
            <person name="Aoki S."/>
            <person name="Ashton N."/>
            <person name="Barbazuk W.B."/>
            <person name="Barker E."/>
            <person name="Bennetzen J."/>
            <person name="Bezanilla M."/>
            <person name="Blankenship R."/>
            <person name="Cho S.H."/>
            <person name="Dutcher S."/>
            <person name="Estelle M."/>
            <person name="Fawcett J.A."/>
            <person name="Gundlach H."/>
            <person name="Hanada K."/>
            <person name="Heyl A."/>
            <person name="Hicks K.A."/>
            <person name="Hugh J."/>
            <person name="Lohr M."/>
            <person name="Mayer K."/>
            <person name="Melkozernov A."/>
            <person name="Murata T."/>
            <person name="Nelson D."/>
            <person name="Pils B."/>
            <person name="Prigge M."/>
            <person name="Reiss B."/>
            <person name="Renner T."/>
            <person name="Rombauts S."/>
            <person name="Rushton P."/>
            <person name="Sanderfoot A."/>
            <person name="Schween G."/>
            <person name="Shiu S.-H."/>
            <person name="Stueber K."/>
            <person name="Theodoulou F.L."/>
            <person name="Tu H."/>
            <person name="Van de Peer Y."/>
            <person name="Verrier P.J."/>
            <person name="Waters E."/>
            <person name="Wood A."/>
            <person name="Yang L."/>
            <person name="Cove D."/>
            <person name="Cuming A."/>
            <person name="Hasebe M."/>
            <person name="Lucas S."/>
            <person name="Mishler D.B."/>
            <person name="Reski R."/>
            <person name="Grigoriev I."/>
            <person name="Quatrano R.S."/>
            <person name="Boore J.L."/>
        </authorList>
    </citation>
    <scope>NUCLEOTIDE SEQUENCE [LARGE SCALE GENOMIC DNA]</scope>
    <source>
        <strain evidence="6 7">cv. Gransden 2004</strain>
    </source>
</reference>
<evidence type="ECO:0000313" key="7">
    <source>
        <dbReference type="Proteomes" id="UP000006727"/>
    </source>
</evidence>
<evidence type="ECO:0000256" key="2">
    <source>
        <dbReference type="ARBA" id="ARBA00022692"/>
    </source>
</evidence>
<dbReference type="AlphaFoldDB" id="A0A2K1JR32"/>
<dbReference type="Pfam" id="PF02466">
    <property type="entry name" value="Tim17"/>
    <property type="match status" value="1"/>
</dbReference>
<name>A0A2K1JR32_PHYPA</name>
<protein>
    <submittedName>
        <fullName evidence="5 6">Uncharacterized protein</fullName>
    </submittedName>
</protein>
<sequence>MGKGTDTCPQPHIRSREPRSAPAIHIVHEAGRKNATCQVRTGQHSLCASLSVCVYSERRAALSGSVSHSLLPSLTLVYIPCVALLARYSFILHPLPSPASCVVWSFQTFKMVRAHVSASVNTPHADFLVDLGHPLLNRVVDGFVKVGGVGALHAASQDTYLFLLQEETNKKSLEKTVQRMGKEAVQWGLVAGVYTGMTYGMQEARGVHDWKNALLGGALTGAALSLTEPNPRSDRVVRGAITGGAIATAAEFLRSLT</sequence>
<comment type="subcellular location">
    <subcellularLocation>
        <location evidence="1">Membrane</location>
        <topology evidence="1">Multi-pass membrane protein</topology>
    </subcellularLocation>
</comment>
<dbReference type="EnsemblPlants" id="Pp3c12_16880V3.1">
    <property type="protein sequence ID" value="Pp3c12_16880V3.1"/>
    <property type="gene ID" value="Pp3c12_16880"/>
</dbReference>
<dbReference type="PANTHER" id="PTHR15371">
    <property type="entry name" value="TIM23"/>
    <property type="match status" value="1"/>
</dbReference>
<keyword evidence="2" id="KW-0812">Transmembrane</keyword>
<dbReference type="PaxDb" id="3218-PP1S46_326V6.1"/>
<dbReference type="GO" id="GO:0009707">
    <property type="term" value="C:chloroplast outer membrane"/>
    <property type="evidence" value="ECO:0000318"/>
    <property type="project" value="GO_Central"/>
</dbReference>
<dbReference type="RefSeq" id="XP_024390487.1">
    <property type="nucleotide sequence ID" value="XM_024534719.2"/>
</dbReference>
<dbReference type="OrthoDB" id="1913857at2759"/>
<evidence type="ECO:0000256" key="4">
    <source>
        <dbReference type="ARBA" id="ARBA00023136"/>
    </source>
</evidence>
<evidence type="ECO:0000256" key="1">
    <source>
        <dbReference type="ARBA" id="ARBA00004141"/>
    </source>
</evidence>
<accession>A0A2K1JR32</accession>
<keyword evidence="3" id="KW-1133">Transmembrane helix</keyword>
<dbReference type="Gramene" id="Pp3c12_16880V3.1">
    <property type="protein sequence ID" value="Pp3c12_16880V3.1"/>
    <property type="gene ID" value="Pp3c12_16880"/>
</dbReference>
<dbReference type="GeneID" id="112289478"/>
<organism evidence="5">
    <name type="scientific">Physcomitrium patens</name>
    <name type="common">Spreading-leaved earth moss</name>
    <name type="synonym">Physcomitrella patens</name>
    <dbReference type="NCBI Taxonomy" id="3218"/>
    <lineage>
        <taxon>Eukaryota</taxon>
        <taxon>Viridiplantae</taxon>
        <taxon>Streptophyta</taxon>
        <taxon>Embryophyta</taxon>
        <taxon>Bryophyta</taxon>
        <taxon>Bryophytina</taxon>
        <taxon>Bryopsida</taxon>
        <taxon>Funariidae</taxon>
        <taxon>Funariales</taxon>
        <taxon>Funariaceae</taxon>
        <taxon>Physcomitrium</taxon>
    </lineage>
</organism>
<evidence type="ECO:0000313" key="6">
    <source>
        <dbReference type="EnsemblPlants" id="Pp3c12_16880V3.1"/>
    </source>
</evidence>
<dbReference type="InterPro" id="IPR045238">
    <property type="entry name" value="Tim23-like"/>
</dbReference>
<dbReference type="GO" id="GO:0015171">
    <property type="term" value="F:amino acid transmembrane transporter activity"/>
    <property type="evidence" value="ECO:0000318"/>
    <property type="project" value="GO_Central"/>
</dbReference>
<reference evidence="5 7" key="2">
    <citation type="journal article" date="2018" name="Plant J.">
        <title>The Physcomitrella patens chromosome-scale assembly reveals moss genome structure and evolution.</title>
        <authorList>
            <person name="Lang D."/>
            <person name="Ullrich K.K."/>
            <person name="Murat F."/>
            <person name="Fuchs J."/>
            <person name="Jenkins J."/>
            <person name="Haas F.B."/>
            <person name="Piednoel M."/>
            <person name="Gundlach H."/>
            <person name="Van Bel M."/>
            <person name="Meyberg R."/>
            <person name="Vives C."/>
            <person name="Morata J."/>
            <person name="Symeonidi A."/>
            <person name="Hiss M."/>
            <person name="Muchero W."/>
            <person name="Kamisugi Y."/>
            <person name="Saleh O."/>
            <person name="Blanc G."/>
            <person name="Decker E.L."/>
            <person name="van Gessel N."/>
            <person name="Grimwood J."/>
            <person name="Hayes R.D."/>
            <person name="Graham S.W."/>
            <person name="Gunter L.E."/>
            <person name="McDaniel S.F."/>
            <person name="Hoernstein S.N.W."/>
            <person name="Larsson A."/>
            <person name="Li F.W."/>
            <person name="Perroud P.F."/>
            <person name="Phillips J."/>
            <person name="Ranjan P."/>
            <person name="Rokshar D.S."/>
            <person name="Rothfels C.J."/>
            <person name="Schneider L."/>
            <person name="Shu S."/>
            <person name="Stevenson D.W."/>
            <person name="Thummler F."/>
            <person name="Tillich M."/>
            <person name="Villarreal Aguilar J.C."/>
            <person name="Widiez T."/>
            <person name="Wong G.K."/>
            <person name="Wymore A."/>
            <person name="Zhang Y."/>
            <person name="Zimmer A.D."/>
            <person name="Quatrano R.S."/>
            <person name="Mayer K.F.X."/>
            <person name="Goodstein D."/>
            <person name="Casacuberta J.M."/>
            <person name="Vandepoele K."/>
            <person name="Reski R."/>
            <person name="Cuming A.C."/>
            <person name="Tuskan G.A."/>
            <person name="Maumus F."/>
            <person name="Salse J."/>
            <person name="Schmutz J."/>
            <person name="Rensing S.A."/>
        </authorList>
    </citation>
    <scope>NUCLEOTIDE SEQUENCE [LARGE SCALE GENOMIC DNA]</scope>
    <source>
        <strain evidence="6 7">cv. Gransden 2004</strain>
    </source>
</reference>
<evidence type="ECO:0000313" key="5">
    <source>
        <dbReference type="EMBL" id="PNR43992.1"/>
    </source>
</evidence>
<proteinExistence type="predicted"/>
<gene>
    <name evidence="6" type="primary">LOC112289478</name>
    <name evidence="5" type="ORF">PHYPA_016375</name>
</gene>
<reference evidence="6" key="3">
    <citation type="submission" date="2020-12" db="UniProtKB">
        <authorList>
            <consortium name="EnsemblPlants"/>
        </authorList>
    </citation>
    <scope>IDENTIFICATION</scope>
</reference>